<feature type="DNA-binding region" description="H-T-H motif" evidence="2">
    <location>
        <begin position="27"/>
        <end position="46"/>
    </location>
</feature>
<reference evidence="5 6" key="1">
    <citation type="submission" date="2019-03" db="EMBL/GenBank/DDBJ databases">
        <title>Three New Species of Nocardioides, Nocardioides euryhalodurans sp. nov., Nocardioides seonyuensis sp. nov. and Nocardioides eburneoflavus sp. nov. Iolated from Soil.</title>
        <authorList>
            <person name="Roh S.G."/>
            <person name="Lee C."/>
            <person name="Kim M.-K."/>
            <person name="Kim S.B."/>
        </authorList>
    </citation>
    <scope>NUCLEOTIDE SEQUENCE [LARGE SCALE GENOMIC DNA]</scope>
    <source>
        <strain evidence="5 6">MMS17-SY207-3</strain>
    </source>
</reference>
<keyword evidence="6" id="KW-1185">Reference proteome</keyword>
<evidence type="ECO:0000313" key="5">
    <source>
        <dbReference type="EMBL" id="QBX55700.1"/>
    </source>
</evidence>
<dbReference type="Pfam" id="PF00440">
    <property type="entry name" value="TetR_N"/>
    <property type="match status" value="1"/>
</dbReference>
<evidence type="ECO:0000313" key="6">
    <source>
        <dbReference type="Proteomes" id="UP000294853"/>
    </source>
</evidence>
<feature type="compositionally biased region" description="Polar residues" evidence="3">
    <location>
        <begin position="210"/>
        <end position="221"/>
    </location>
</feature>
<dbReference type="Proteomes" id="UP000294853">
    <property type="component" value="Chromosome"/>
</dbReference>
<dbReference type="PRINTS" id="PR00455">
    <property type="entry name" value="HTHTETR"/>
</dbReference>
<accession>A0A4P7IFU7</accession>
<dbReference type="AlphaFoldDB" id="A0A4P7IFU7"/>
<dbReference type="PANTHER" id="PTHR30055:SF209">
    <property type="entry name" value="POSSIBLE TRANSCRIPTIONAL REGULATORY PROTEIN (PROBABLY TETR-FAMILY)"/>
    <property type="match status" value="1"/>
</dbReference>
<gene>
    <name evidence="5" type="ORF">EXE58_09705</name>
</gene>
<dbReference type="PROSITE" id="PS50977">
    <property type="entry name" value="HTH_TETR_2"/>
    <property type="match status" value="1"/>
</dbReference>
<dbReference type="InterPro" id="IPR009057">
    <property type="entry name" value="Homeodomain-like_sf"/>
</dbReference>
<dbReference type="KEGG" id="nsn:EXE58_09705"/>
<organism evidence="5 6">
    <name type="scientific">Nocardioides seonyuensis</name>
    <dbReference type="NCBI Taxonomy" id="2518371"/>
    <lineage>
        <taxon>Bacteria</taxon>
        <taxon>Bacillati</taxon>
        <taxon>Actinomycetota</taxon>
        <taxon>Actinomycetes</taxon>
        <taxon>Propionibacteriales</taxon>
        <taxon>Nocardioidaceae</taxon>
        <taxon>Nocardioides</taxon>
    </lineage>
</organism>
<feature type="domain" description="HTH tetR-type" evidence="4">
    <location>
        <begin position="4"/>
        <end position="64"/>
    </location>
</feature>
<dbReference type="OrthoDB" id="3474596at2"/>
<dbReference type="Gene3D" id="1.10.357.10">
    <property type="entry name" value="Tetracycline Repressor, domain 2"/>
    <property type="match status" value="1"/>
</dbReference>
<sequence>MSSEATRVALMDAAVRLTARTGTKGLTARGIATEAGVNQALVYYHFQGVDGLLHEAYRRATLALIADFTADLEAVTTFEELYGVGARLAARSTDDGSAALLSHVIAAAHSDDQMAVMLGECMGHWRAAISASVHRVLASRGLDTAMDVEALTDSLAAATVGLVTMGAVPGQPLGDPLKAVGGLPPLLDRTLRLVPPALARRIFRSRERPSSGTSSGQRADH</sequence>
<dbReference type="RefSeq" id="WP_135267691.1">
    <property type="nucleotide sequence ID" value="NZ_CP038436.1"/>
</dbReference>
<dbReference type="InterPro" id="IPR036271">
    <property type="entry name" value="Tet_transcr_reg_TetR-rel_C_sf"/>
</dbReference>
<evidence type="ECO:0000256" key="2">
    <source>
        <dbReference type="PROSITE-ProRule" id="PRU00335"/>
    </source>
</evidence>
<dbReference type="PANTHER" id="PTHR30055">
    <property type="entry name" value="HTH-TYPE TRANSCRIPTIONAL REGULATOR RUTR"/>
    <property type="match status" value="1"/>
</dbReference>
<dbReference type="SUPFAM" id="SSF46689">
    <property type="entry name" value="Homeodomain-like"/>
    <property type="match status" value="1"/>
</dbReference>
<dbReference type="InterPro" id="IPR050109">
    <property type="entry name" value="HTH-type_TetR-like_transc_reg"/>
</dbReference>
<proteinExistence type="predicted"/>
<evidence type="ECO:0000256" key="1">
    <source>
        <dbReference type="ARBA" id="ARBA00023125"/>
    </source>
</evidence>
<dbReference type="InterPro" id="IPR001647">
    <property type="entry name" value="HTH_TetR"/>
</dbReference>
<dbReference type="EMBL" id="CP038436">
    <property type="protein sequence ID" value="QBX55700.1"/>
    <property type="molecule type" value="Genomic_DNA"/>
</dbReference>
<dbReference type="GO" id="GO:0003700">
    <property type="term" value="F:DNA-binding transcription factor activity"/>
    <property type="evidence" value="ECO:0007669"/>
    <property type="project" value="TreeGrafter"/>
</dbReference>
<dbReference type="SUPFAM" id="SSF48498">
    <property type="entry name" value="Tetracyclin repressor-like, C-terminal domain"/>
    <property type="match status" value="1"/>
</dbReference>
<name>A0A4P7IFU7_9ACTN</name>
<keyword evidence="1 2" id="KW-0238">DNA-binding</keyword>
<evidence type="ECO:0000259" key="4">
    <source>
        <dbReference type="PROSITE" id="PS50977"/>
    </source>
</evidence>
<dbReference type="GO" id="GO:0000976">
    <property type="term" value="F:transcription cis-regulatory region binding"/>
    <property type="evidence" value="ECO:0007669"/>
    <property type="project" value="TreeGrafter"/>
</dbReference>
<protein>
    <submittedName>
        <fullName evidence="5">TetR/AcrR family transcriptional regulator</fullName>
    </submittedName>
</protein>
<evidence type="ECO:0000256" key="3">
    <source>
        <dbReference type="SAM" id="MobiDB-lite"/>
    </source>
</evidence>
<feature type="region of interest" description="Disordered" evidence="3">
    <location>
        <begin position="202"/>
        <end position="221"/>
    </location>
</feature>